<feature type="transmembrane region" description="Helical" evidence="1">
    <location>
        <begin position="196"/>
        <end position="214"/>
    </location>
</feature>
<feature type="transmembrane region" description="Helical" evidence="1">
    <location>
        <begin position="254"/>
        <end position="274"/>
    </location>
</feature>
<keyword evidence="1" id="KW-0472">Membrane</keyword>
<feature type="transmembrane region" description="Helical" evidence="1">
    <location>
        <begin position="361"/>
        <end position="389"/>
    </location>
</feature>
<organism evidence="2 3">
    <name type="scientific">Paenibacillus taihuensis</name>
    <dbReference type="NCBI Taxonomy" id="1156355"/>
    <lineage>
        <taxon>Bacteria</taxon>
        <taxon>Bacillati</taxon>
        <taxon>Bacillota</taxon>
        <taxon>Bacilli</taxon>
        <taxon>Bacillales</taxon>
        <taxon>Paenibacillaceae</taxon>
        <taxon>Paenibacillus</taxon>
    </lineage>
</organism>
<dbReference type="RefSeq" id="WP_116191714.1">
    <property type="nucleotide sequence ID" value="NZ_QTTN01000039.1"/>
</dbReference>
<feature type="transmembrane region" description="Helical" evidence="1">
    <location>
        <begin position="444"/>
        <end position="462"/>
    </location>
</feature>
<keyword evidence="1" id="KW-1133">Transmembrane helix</keyword>
<dbReference type="AlphaFoldDB" id="A0A3D9R1M0"/>
<proteinExistence type="predicted"/>
<feature type="transmembrane region" description="Helical" evidence="1">
    <location>
        <begin position="121"/>
        <end position="148"/>
    </location>
</feature>
<dbReference type="OrthoDB" id="3171527at2"/>
<feature type="transmembrane region" description="Helical" evidence="1">
    <location>
        <begin position="79"/>
        <end position="101"/>
    </location>
</feature>
<evidence type="ECO:0008006" key="4">
    <source>
        <dbReference type="Google" id="ProtNLM"/>
    </source>
</evidence>
<evidence type="ECO:0000256" key="1">
    <source>
        <dbReference type="SAM" id="Phobius"/>
    </source>
</evidence>
<evidence type="ECO:0000313" key="2">
    <source>
        <dbReference type="EMBL" id="REE68043.1"/>
    </source>
</evidence>
<name>A0A3D9R1M0_9BACL</name>
<dbReference type="Proteomes" id="UP000256304">
    <property type="component" value="Unassembled WGS sequence"/>
</dbReference>
<evidence type="ECO:0000313" key="3">
    <source>
        <dbReference type="Proteomes" id="UP000256304"/>
    </source>
</evidence>
<keyword evidence="1" id="KW-0812">Transmembrane</keyword>
<reference evidence="2 3" key="1">
    <citation type="submission" date="2018-08" db="EMBL/GenBank/DDBJ databases">
        <title>Genomic Encyclopedia of Type Strains, Phase III (KMG-III): the genomes of soil and plant-associated and newly described type strains.</title>
        <authorList>
            <person name="Whitman W."/>
        </authorList>
    </citation>
    <scope>NUCLEOTIDE SEQUENCE [LARGE SCALE GENOMIC DNA]</scope>
    <source>
        <strain evidence="2 3">CGMCC 1.10966</strain>
    </source>
</reference>
<feature type="transmembrane region" description="Helical" evidence="1">
    <location>
        <begin position="169"/>
        <end position="190"/>
    </location>
</feature>
<keyword evidence="3" id="KW-1185">Reference proteome</keyword>
<sequence length="464" mass="49634">MLKIDRLLIFAVAAAFIALQLSGADWLVWALGGLVFIAMAVLLPQLRGMTLWLTSAFLAGGVVLLIVQQASARVWFESAGINATLVTLFVFAPLFGIPVRIPAYVEALRRFYDTSLRSSTVMFLGTQLLTQIMGAFINVGSIPVVYHLAFVKPRPKMEGLLAGALNRGFAGAICWSPYFAAMAIVTTALHLNWSSLLPYLVVLSLLTLIVSFLMDFSKLKRVGGEESEVLVESGQAEISEVSEVAALPEASKKAAFPVGLAVYLICAIGVILLLEPLIDVPMVIITCMSAVIFPVIWCFFKGAMATYRQGLINHLTVTLPALKKEITLFLAAGFFSGAVGAVGFGAFVPKMLSVIPLPIDVAFSLLALVLIAGTSIIGLHPIVLVSVFANGVDPHSVGATPTYMAVLLLGSWAVSNTVSPASAVNNLLSGLFKRTVFELARPNYKFAAFMGAAVIVYLMLLLEF</sequence>
<feature type="transmembrane region" description="Helical" evidence="1">
    <location>
        <begin position="280"/>
        <end position="300"/>
    </location>
</feature>
<gene>
    <name evidence="2" type="ORF">A8990_13932</name>
</gene>
<dbReference type="EMBL" id="QTTN01000039">
    <property type="protein sequence ID" value="REE68043.1"/>
    <property type="molecule type" value="Genomic_DNA"/>
</dbReference>
<protein>
    <recommendedName>
        <fullName evidence="4">H+/gluconate symporter-like permease</fullName>
    </recommendedName>
</protein>
<accession>A0A3D9R1M0</accession>
<feature type="transmembrane region" description="Helical" evidence="1">
    <location>
        <begin position="328"/>
        <end position="349"/>
    </location>
</feature>
<comment type="caution">
    <text evidence="2">The sequence shown here is derived from an EMBL/GenBank/DDBJ whole genome shotgun (WGS) entry which is preliminary data.</text>
</comment>
<feature type="transmembrane region" description="Helical" evidence="1">
    <location>
        <begin position="48"/>
        <end position="67"/>
    </location>
</feature>